<dbReference type="InterPro" id="IPR023562">
    <property type="entry name" value="ClpP/TepA"/>
</dbReference>
<accession>A0A2S8G760</accession>
<gene>
    <name evidence="1" type="ORF">C5Y96_01665</name>
</gene>
<sequence>MAKSQKSDSSGDSQHEEESGPLEIVISGEFGESCTEIYEKILEVPLEGECTLYFDSPGGSSYAAIGLVSLLRIRKIQATGIVIGECSSAAIWPFAACKKRYVTPWSVLLFHPMRWQSDENIPITEATEWVRHYHHLNSEMDSMLASLFKTKPELIAQWTHPGRFVTGAELAETGLAELIELF</sequence>
<proteinExistence type="predicted"/>
<evidence type="ECO:0008006" key="3">
    <source>
        <dbReference type="Google" id="ProtNLM"/>
    </source>
</evidence>
<reference evidence="1 2" key="1">
    <citation type="submission" date="2018-02" db="EMBL/GenBank/DDBJ databases">
        <title>Comparative genomes isolates from brazilian mangrove.</title>
        <authorList>
            <person name="Araujo J.E."/>
            <person name="Taketani R.G."/>
            <person name="Silva M.C.P."/>
            <person name="Loureco M.V."/>
            <person name="Andreote F.D."/>
        </authorList>
    </citation>
    <scope>NUCLEOTIDE SEQUENCE [LARGE SCALE GENOMIC DNA]</scope>
    <source>
        <strain evidence="1 2">HEX-2 MGV</strain>
    </source>
</reference>
<dbReference type="AlphaFoldDB" id="A0A2S8G760"/>
<name>A0A2S8G760_9BACT</name>
<organism evidence="1 2">
    <name type="scientific">Blastopirellula marina</name>
    <dbReference type="NCBI Taxonomy" id="124"/>
    <lineage>
        <taxon>Bacteria</taxon>
        <taxon>Pseudomonadati</taxon>
        <taxon>Planctomycetota</taxon>
        <taxon>Planctomycetia</taxon>
        <taxon>Pirellulales</taxon>
        <taxon>Pirellulaceae</taxon>
        <taxon>Blastopirellula</taxon>
    </lineage>
</organism>
<dbReference type="RefSeq" id="WP_105349814.1">
    <property type="nucleotide sequence ID" value="NZ_PUIA01000014.1"/>
</dbReference>
<dbReference type="Pfam" id="PF00574">
    <property type="entry name" value="CLP_protease"/>
    <property type="match status" value="1"/>
</dbReference>
<dbReference type="OrthoDB" id="259258at2"/>
<comment type="caution">
    <text evidence="1">The sequence shown here is derived from an EMBL/GenBank/DDBJ whole genome shotgun (WGS) entry which is preliminary data.</text>
</comment>
<evidence type="ECO:0000313" key="1">
    <source>
        <dbReference type="EMBL" id="PQO40305.1"/>
    </source>
</evidence>
<dbReference type="InterPro" id="IPR029045">
    <property type="entry name" value="ClpP/crotonase-like_dom_sf"/>
</dbReference>
<protein>
    <recommendedName>
        <fullName evidence="3">ATP-dependent Clp protease proteolytic subunit</fullName>
    </recommendedName>
</protein>
<dbReference type="Proteomes" id="UP000240009">
    <property type="component" value="Unassembled WGS sequence"/>
</dbReference>
<dbReference type="EMBL" id="PUIA01000014">
    <property type="protein sequence ID" value="PQO40305.1"/>
    <property type="molecule type" value="Genomic_DNA"/>
</dbReference>
<dbReference type="SUPFAM" id="SSF52096">
    <property type="entry name" value="ClpP/crotonase"/>
    <property type="match status" value="1"/>
</dbReference>
<dbReference type="Gene3D" id="3.90.226.10">
    <property type="entry name" value="2-enoyl-CoA Hydratase, Chain A, domain 1"/>
    <property type="match status" value="1"/>
</dbReference>
<evidence type="ECO:0000313" key="2">
    <source>
        <dbReference type="Proteomes" id="UP000240009"/>
    </source>
</evidence>